<dbReference type="Proteomes" id="UP000029353">
    <property type="component" value="Segment"/>
</dbReference>
<accession>A0A088FWM4</accession>
<keyword evidence="2" id="KW-0540">Nuclease</keyword>
<dbReference type="InterPro" id="IPR003615">
    <property type="entry name" value="HNH_nuc"/>
</dbReference>
<evidence type="ECO:0000259" key="1">
    <source>
        <dbReference type="Pfam" id="PF13392"/>
    </source>
</evidence>
<gene>
    <name evidence="2" type="ORF">phD2B_0021</name>
</gene>
<dbReference type="OrthoDB" id="21336at10239"/>
<dbReference type="GeneID" id="22111950"/>
<dbReference type="CDD" id="cd00093">
    <property type="entry name" value="HTH_XRE"/>
    <property type="match status" value="1"/>
</dbReference>
<dbReference type="SUPFAM" id="SSF54060">
    <property type="entry name" value="His-Me finger endonucleases"/>
    <property type="match status" value="1"/>
</dbReference>
<dbReference type="EMBL" id="KM370384">
    <property type="protein sequence ID" value="AIM51247.1"/>
    <property type="molecule type" value="Genomic_DNA"/>
</dbReference>
<dbReference type="Gene3D" id="3.90.75.10">
    <property type="entry name" value="Homing Intron 3 (I-ppo) Encoded Endonuclease, Chain A"/>
    <property type="match status" value="1"/>
</dbReference>
<keyword evidence="2" id="KW-0378">Hydrolase</keyword>
<dbReference type="KEGG" id="vg:22111950"/>
<dbReference type="Pfam" id="PF13392">
    <property type="entry name" value="HNH_3"/>
    <property type="match status" value="1"/>
</dbReference>
<dbReference type="InterPro" id="IPR001387">
    <property type="entry name" value="Cro/C1-type_HTH"/>
</dbReference>
<dbReference type="InterPro" id="IPR044925">
    <property type="entry name" value="His-Me_finger_sf"/>
</dbReference>
<organism evidence="2 3">
    <name type="scientific">Lelliottia phage phD2B</name>
    <dbReference type="NCBI Taxonomy" id="1542498"/>
    <lineage>
        <taxon>Viruses</taxon>
        <taxon>Duplodnaviria</taxon>
        <taxon>Heunggongvirae</taxon>
        <taxon>Uroviricota</taxon>
        <taxon>Caudoviricetes</taxon>
        <taxon>Autographivirales</taxon>
        <taxon>Autosignataviridae</taxon>
        <taxon>Molineuxvirinae</taxon>
        <taxon>Tuodvirus</taxon>
        <taxon>Tuodvirus phD2B</taxon>
    </lineage>
</organism>
<name>A0A088FWM4_9CAUD</name>
<proteinExistence type="predicted"/>
<evidence type="ECO:0000313" key="2">
    <source>
        <dbReference type="EMBL" id="AIM51247.1"/>
    </source>
</evidence>
<reference evidence="2 3" key="1">
    <citation type="submission" date="2014-10" db="EMBL/GenBank/DDBJ databases">
        <title>Complete Genome of Lelliottia podophage phD2B.</title>
        <authorList>
            <person name="Nowicki G."/>
            <person name="Barylski J."/>
            <person name="Kujawa N."/>
            <person name="Gozdzicka-Jozefiak A."/>
        </authorList>
    </citation>
    <scope>NUCLEOTIDE SEQUENCE [LARGE SCALE GENOMIC DNA]</scope>
</reference>
<keyword evidence="2" id="KW-0255">Endonuclease</keyword>
<dbReference type="InterPro" id="IPR044930">
    <property type="entry name" value="Homing_endonuclease_His-Me"/>
</dbReference>
<sequence length="153" mass="17033">MLGSNCIDHGKLGFGLGYASGKFYDSTGKIRNTTMHRIAYCNANGINPEDLGRKVVLRHKCDNPRCINPEHLEVGTHKENSDDMKGRGRSKTNEQHWNCQLTQEAIDAIRKAYATGKAFQRQLAERYGVAQSHISRIVRGEQRGSKTKSEGGS</sequence>
<protein>
    <submittedName>
        <fullName evidence="2">Putative homing endonuclease</fullName>
    </submittedName>
</protein>
<feature type="domain" description="HNH nuclease" evidence="1">
    <location>
        <begin position="36"/>
        <end position="81"/>
    </location>
</feature>
<keyword evidence="3" id="KW-1185">Reference proteome</keyword>
<evidence type="ECO:0000313" key="3">
    <source>
        <dbReference type="Proteomes" id="UP000029353"/>
    </source>
</evidence>
<dbReference type="RefSeq" id="YP_009102767.1">
    <property type="nucleotide sequence ID" value="NC_025450.1"/>
</dbReference>
<dbReference type="GO" id="GO:0004519">
    <property type="term" value="F:endonuclease activity"/>
    <property type="evidence" value="ECO:0007669"/>
    <property type="project" value="UniProtKB-KW"/>
</dbReference>